<sequence>MGGLDLHKTYYEKVFDLGVAIEQHISGRDSNMNPCFDKEFKFIQGSMNRKFNLNDTSSIFGGKRLINWFQSNYEVLDKVTVKVE</sequence>
<proteinExistence type="predicted"/>
<reference evidence="1" key="1">
    <citation type="journal article" date="2014" name="Int. J. Syst. Evol. Microbiol.">
        <title>Complete genome sequence of Corynebacterium casei LMG S-19264T (=DSM 44701T), isolated from a smear-ripened cheese.</title>
        <authorList>
            <consortium name="US DOE Joint Genome Institute (JGI-PGF)"/>
            <person name="Walter F."/>
            <person name="Albersmeier A."/>
            <person name="Kalinowski J."/>
            <person name="Ruckert C."/>
        </authorList>
    </citation>
    <scope>NUCLEOTIDE SEQUENCE</scope>
    <source>
        <strain evidence="1">KCTC 32513</strain>
    </source>
</reference>
<evidence type="ECO:0000313" key="2">
    <source>
        <dbReference type="Proteomes" id="UP000634004"/>
    </source>
</evidence>
<protein>
    <submittedName>
        <fullName evidence="1">Uncharacterized protein</fullName>
    </submittedName>
</protein>
<accession>A0A8J3CS81</accession>
<gene>
    <name evidence="1" type="ORF">GCM10009069_22800</name>
</gene>
<evidence type="ECO:0000313" key="1">
    <source>
        <dbReference type="EMBL" id="GHA99456.1"/>
    </source>
</evidence>
<keyword evidence="2" id="KW-1185">Reference proteome</keyword>
<comment type="caution">
    <text evidence="1">The sequence shown here is derived from an EMBL/GenBank/DDBJ whole genome shotgun (WGS) entry which is preliminary data.</text>
</comment>
<dbReference type="EMBL" id="BMZH01000010">
    <property type="protein sequence ID" value="GHA99456.1"/>
    <property type="molecule type" value="Genomic_DNA"/>
</dbReference>
<dbReference type="AlphaFoldDB" id="A0A8J3CS81"/>
<organism evidence="1 2">
    <name type="scientific">Algimonas arctica</name>
    <dbReference type="NCBI Taxonomy" id="1479486"/>
    <lineage>
        <taxon>Bacteria</taxon>
        <taxon>Pseudomonadati</taxon>
        <taxon>Pseudomonadota</taxon>
        <taxon>Alphaproteobacteria</taxon>
        <taxon>Maricaulales</taxon>
        <taxon>Robiginitomaculaceae</taxon>
        <taxon>Algimonas</taxon>
    </lineage>
</organism>
<name>A0A8J3CS81_9PROT</name>
<reference evidence="1" key="2">
    <citation type="submission" date="2020-09" db="EMBL/GenBank/DDBJ databases">
        <authorList>
            <person name="Sun Q."/>
            <person name="Kim S."/>
        </authorList>
    </citation>
    <scope>NUCLEOTIDE SEQUENCE</scope>
    <source>
        <strain evidence="1">KCTC 32513</strain>
    </source>
</reference>
<dbReference type="Proteomes" id="UP000634004">
    <property type="component" value="Unassembled WGS sequence"/>
</dbReference>